<keyword evidence="15" id="KW-1185">Reference proteome</keyword>
<feature type="transmembrane region" description="Helical" evidence="12">
    <location>
        <begin position="14"/>
        <end position="34"/>
    </location>
</feature>
<dbReference type="InterPro" id="IPR050428">
    <property type="entry name" value="TCS_sensor_his_kinase"/>
</dbReference>
<keyword evidence="4" id="KW-0597">Phosphoprotein</keyword>
<dbReference type="InterPro" id="IPR036097">
    <property type="entry name" value="HisK_dim/P_sf"/>
</dbReference>
<dbReference type="Gene3D" id="1.10.287.130">
    <property type="match status" value="1"/>
</dbReference>
<dbReference type="SUPFAM" id="SSF55874">
    <property type="entry name" value="ATPase domain of HSP90 chaperone/DNA topoisomerase II/histidine kinase"/>
    <property type="match status" value="1"/>
</dbReference>
<dbReference type="OrthoDB" id="9809766at2"/>
<dbReference type="AlphaFoldDB" id="A0A8E3AQL8"/>
<dbReference type="EC" id="2.7.13.3" evidence="3"/>
<keyword evidence="5" id="KW-0808">Transferase</keyword>
<dbReference type="InterPro" id="IPR036890">
    <property type="entry name" value="HATPase_C_sf"/>
</dbReference>
<dbReference type="GO" id="GO:0005886">
    <property type="term" value="C:plasma membrane"/>
    <property type="evidence" value="ECO:0007669"/>
    <property type="project" value="TreeGrafter"/>
</dbReference>
<dbReference type="InterPro" id="IPR005467">
    <property type="entry name" value="His_kinase_dom"/>
</dbReference>
<keyword evidence="10 12" id="KW-1133">Transmembrane helix</keyword>
<name>A0A8E3AQL8_9RHOB</name>
<evidence type="ECO:0000256" key="2">
    <source>
        <dbReference type="ARBA" id="ARBA00004141"/>
    </source>
</evidence>
<dbReference type="CDD" id="cd00075">
    <property type="entry name" value="HATPase"/>
    <property type="match status" value="1"/>
</dbReference>
<evidence type="ECO:0000313" key="15">
    <source>
        <dbReference type="Proteomes" id="UP000244037"/>
    </source>
</evidence>
<organism evidence="14 15">
    <name type="scientific">Rhodovulum kholense</name>
    <dbReference type="NCBI Taxonomy" id="453584"/>
    <lineage>
        <taxon>Bacteria</taxon>
        <taxon>Pseudomonadati</taxon>
        <taxon>Pseudomonadota</taxon>
        <taxon>Alphaproteobacteria</taxon>
        <taxon>Rhodobacterales</taxon>
        <taxon>Paracoccaceae</taxon>
        <taxon>Rhodovulum</taxon>
    </lineage>
</organism>
<dbReference type="GO" id="GO:0000155">
    <property type="term" value="F:phosphorelay sensor kinase activity"/>
    <property type="evidence" value="ECO:0007669"/>
    <property type="project" value="InterPro"/>
</dbReference>
<dbReference type="PANTHER" id="PTHR45436:SF14">
    <property type="entry name" value="SENSOR PROTEIN QSEC"/>
    <property type="match status" value="1"/>
</dbReference>
<evidence type="ECO:0000256" key="11">
    <source>
        <dbReference type="ARBA" id="ARBA00023012"/>
    </source>
</evidence>
<dbReference type="SUPFAM" id="SSF47384">
    <property type="entry name" value="Homodimeric domain of signal transducing histidine kinase"/>
    <property type="match status" value="1"/>
</dbReference>
<evidence type="ECO:0000256" key="6">
    <source>
        <dbReference type="ARBA" id="ARBA00022692"/>
    </source>
</evidence>
<dbReference type="CDD" id="cd00082">
    <property type="entry name" value="HisKA"/>
    <property type="match status" value="1"/>
</dbReference>
<keyword evidence="7" id="KW-0547">Nucleotide-binding</keyword>
<keyword evidence="12" id="KW-0472">Membrane</keyword>
<gene>
    <name evidence="14" type="ORF">C8N38_10680</name>
</gene>
<comment type="caution">
    <text evidence="14">The sequence shown here is derived from an EMBL/GenBank/DDBJ whole genome shotgun (WGS) entry which is preliminary data.</text>
</comment>
<evidence type="ECO:0000256" key="9">
    <source>
        <dbReference type="ARBA" id="ARBA00022840"/>
    </source>
</evidence>
<evidence type="ECO:0000256" key="3">
    <source>
        <dbReference type="ARBA" id="ARBA00012438"/>
    </source>
</evidence>
<reference evidence="14 15" key="1">
    <citation type="submission" date="2018-04" db="EMBL/GenBank/DDBJ databases">
        <title>Genomic Encyclopedia of Archaeal and Bacterial Type Strains, Phase II (KMG-II): from individual species to whole genera.</title>
        <authorList>
            <person name="Goeker M."/>
        </authorList>
    </citation>
    <scope>NUCLEOTIDE SEQUENCE [LARGE SCALE GENOMIC DNA]</scope>
    <source>
        <strain evidence="14 15">DSM 19783</strain>
    </source>
</reference>
<dbReference type="Proteomes" id="UP000244037">
    <property type="component" value="Unassembled WGS sequence"/>
</dbReference>
<evidence type="ECO:0000256" key="10">
    <source>
        <dbReference type="ARBA" id="ARBA00022989"/>
    </source>
</evidence>
<evidence type="ECO:0000256" key="8">
    <source>
        <dbReference type="ARBA" id="ARBA00022777"/>
    </source>
</evidence>
<evidence type="ECO:0000313" key="14">
    <source>
        <dbReference type="EMBL" id="PTW49819.1"/>
    </source>
</evidence>
<dbReference type="Pfam" id="PF02518">
    <property type="entry name" value="HATPase_c"/>
    <property type="match status" value="1"/>
</dbReference>
<evidence type="ECO:0000256" key="4">
    <source>
        <dbReference type="ARBA" id="ARBA00022553"/>
    </source>
</evidence>
<evidence type="ECO:0000256" key="5">
    <source>
        <dbReference type="ARBA" id="ARBA00022679"/>
    </source>
</evidence>
<accession>A0A8E3AQL8</accession>
<feature type="domain" description="Histidine kinase" evidence="13">
    <location>
        <begin position="213"/>
        <end position="385"/>
    </location>
</feature>
<dbReference type="InterPro" id="IPR003661">
    <property type="entry name" value="HisK_dim/P_dom"/>
</dbReference>
<dbReference type="Gene3D" id="3.30.565.10">
    <property type="entry name" value="Histidine kinase-like ATPase, C-terminal domain"/>
    <property type="match status" value="1"/>
</dbReference>
<keyword evidence="9" id="KW-0067">ATP-binding</keyword>
<proteinExistence type="predicted"/>
<dbReference type="PROSITE" id="PS50109">
    <property type="entry name" value="HIS_KIN"/>
    <property type="match status" value="1"/>
</dbReference>
<dbReference type="EMBL" id="QAYC01000006">
    <property type="protein sequence ID" value="PTW49819.1"/>
    <property type="molecule type" value="Genomic_DNA"/>
</dbReference>
<dbReference type="SMART" id="SM00388">
    <property type="entry name" value="HisKA"/>
    <property type="match status" value="1"/>
</dbReference>
<keyword evidence="11" id="KW-0902">Two-component regulatory system</keyword>
<dbReference type="GO" id="GO:0005524">
    <property type="term" value="F:ATP binding"/>
    <property type="evidence" value="ECO:0007669"/>
    <property type="project" value="UniProtKB-KW"/>
</dbReference>
<keyword evidence="8 14" id="KW-0418">Kinase</keyword>
<evidence type="ECO:0000259" key="13">
    <source>
        <dbReference type="PROSITE" id="PS50109"/>
    </source>
</evidence>
<dbReference type="SMART" id="SM00387">
    <property type="entry name" value="HATPase_c"/>
    <property type="match status" value="1"/>
</dbReference>
<dbReference type="PANTHER" id="PTHR45436">
    <property type="entry name" value="SENSOR HISTIDINE KINASE YKOH"/>
    <property type="match status" value="1"/>
</dbReference>
<sequence length="410" mass="44105">MSGWSLSGRLTRRVLVRVGIGWLLSLAVGLWVIAHEMNELLDRGLGTQADLVLALVEAGRPLPRLSPELHLRVLRAGRAAPPAPWPDLTQSDHVETADWHVFRRDSPDGRLAVELGQETGWRRDELMEAARAFLGLMAAVLLTAVLTIRQGTRAALKPARDFAEAMALRDATDLSPLSARDLPAELAPIPRALNGYLGRIETLLETERRFAADAAHELRTPIASAAAQAQLIAEGKADPAAVPRLRQALDRLGRLVERLLQLSRAEAGTGRADDRADLIAVLHLLIRDRPGAAIRFDDADIERLDLALSPDSLAILLANLIDNARDHGTGPVEIGLSPGPVLSIANPVEGPADLTFERFAKRRGSRGAGLGLSIVRAIADQHGIGISHEMTGKRMTIRLDLAGCAIVPGA</sequence>
<comment type="catalytic activity">
    <reaction evidence="1">
        <text>ATP + protein L-histidine = ADP + protein N-phospho-L-histidine.</text>
        <dbReference type="EC" id="2.7.13.3"/>
    </reaction>
</comment>
<comment type="subcellular location">
    <subcellularLocation>
        <location evidence="2">Membrane</location>
        <topology evidence="2">Multi-pass membrane protein</topology>
    </subcellularLocation>
</comment>
<evidence type="ECO:0000256" key="12">
    <source>
        <dbReference type="SAM" id="Phobius"/>
    </source>
</evidence>
<protein>
    <recommendedName>
        <fullName evidence="3">histidine kinase</fullName>
        <ecNumber evidence="3">2.7.13.3</ecNumber>
    </recommendedName>
</protein>
<dbReference type="InterPro" id="IPR003594">
    <property type="entry name" value="HATPase_dom"/>
</dbReference>
<dbReference type="Pfam" id="PF00512">
    <property type="entry name" value="HisKA"/>
    <property type="match status" value="1"/>
</dbReference>
<dbReference type="RefSeq" id="WP_108026716.1">
    <property type="nucleotide sequence ID" value="NZ_QAYC01000006.1"/>
</dbReference>
<evidence type="ECO:0000256" key="7">
    <source>
        <dbReference type="ARBA" id="ARBA00022741"/>
    </source>
</evidence>
<keyword evidence="6 12" id="KW-0812">Transmembrane</keyword>
<evidence type="ECO:0000256" key="1">
    <source>
        <dbReference type="ARBA" id="ARBA00000085"/>
    </source>
</evidence>